<dbReference type="AlphaFoldDB" id="A0A1B8P266"/>
<dbReference type="SUPFAM" id="SSF81333">
    <property type="entry name" value="F1F0 ATP synthase subunit C"/>
    <property type="match status" value="1"/>
</dbReference>
<feature type="transmembrane region" description="Helical" evidence="5">
    <location>
        <begin position="135"/>
        <end position="153"/>
    </location>
</feature>
<feature type="transmembrane region" description="Helical" evidence="5">
    <location>
        <begin position="59"/>
        <end position="82"/>
    </location>
</feature>
<sequence>MKFFQLPGYRSWDPSLMVFFSFVLFFAVILADAGYALVVGLACWLARRRWGASRVGRRLTGLGLAMSGAALVYGVVVGSYFGVTPPPDSWLGSLHLLDMEDFQNMMTLSIGVGVLHLMLANGLAAWNVRTRWRALGYIGWVIILASGFLTWRATQQPVPAPLPGIPWAYGLILGVLLVLGFSGDGPFDSWRHRLVHFMRGLTSLGELAQAFGNALSYMRLFALGLSSASMAVTFNHLAVQARDGLDGGGTLAFLLILLLGHGLNFALALMGGVVHGLRLNLIEFLRWGYMAKADPIVRSPTRRSPRGSSDSVARMDGNLCPVALGTIGSSIGCTLAGQAAAGAMLDIESGYGKYIGIAAMPSTQAILGIVIMFTLNRDVTPENAAGLAAIGLLAGIAMLLNGLYQGRCLVSAIDASKHKPEVFGLSLAPAAIVEGFAVFTFVFALVLAGSLPN</sequence>
<keyword evidence="2 5" id="KW-0812">Transmembrane</keyword>
<evidence type="ECO:0000313" key="8">
    <source>
        <dbReference type="Proteomes" id="UP000092504"/>
    </source>
</evidence>
<comment type="caution">
    <text evidence="7">The sequence shown here is derived from an EMBL/GenBank/DDBJ whole genome shotgun (WGS) entry which is preliminary data.</text>
</comment>
<feature type="domain" description="V-ATPase proteolipid subunit C-like" evidence="6">
    <location>
        <begin position="389"/>
        <end position="447"/>
    </location>
</feature>
<protein>
    <submittedName>
        <fullName evidence="7">V-type ATP synthase subunit I</fullName>
    </submittedName>
</protein>
<organism evidence="7 8">
    <name type="scientific">Halomonas elongata</name>
    <dbReference type="NCBI Taxonomy" id="2746"/>
    <lineage>
        <taxon>Bacteria</taxon>
        <taxon>Pseudomonadati</taxon>
        <taxon>Pseudomonadota</taxon>
        <taxon>Gammaproteobacteria</taxon>
        <taxon>Oceanospirillales</taxon>
        <taxon>Halomonadaceae</taxon>
        <taxon>Halomonas</taxon>
    </lineage>
</organism>
<evidence type="ECO:0000256" key="1">
    <source>
        <dbReference type="ARBA" id="ARBA00004141"/>
    </source>
</evidence>
<feature type="transmembrane region" description="Helical" evidence="5">
    <location>
        <begin position="20"/>
        <end position="47"/>
    </location>
</feature>
<name>A0A1B8P266_HALEL</name>
<evidence type="ECO:0000313" key="7">
    <source>
        <dbReference type="EMBL" id="OBX36328.1"/>
    </source>
</evidence>
<dbReference type="Proteomes" id="UP000092504">
    <property type="component" value="Unassembled WGS sequence"/>
</dbReference>
<dbReference type="Pfam" id="PF00137">
    <property type="entry name" value="ATP-synt_C"/>
    <property type="match status" value="2"/>
</dbReference>
<accession>A0A1B8P266</accession>
<dbReference type="InterPro" id="IPR035921">
    <property type="entry name" value="F/V-ATP_Csub_sf"/>
</dbReference>
<dbReference type="Gene3D" id="1.20.120.610">
    <property type="entry name" value="lithium bound rotor ring of v- atpase"/>
    <property type="match status" value="1"/>
</dbReference>
<feature type="transmembrane region" description="Helical" evidence="5">
    <location>
        <begin position="425"/>
        <end position="448"/>
    </location>
</feature>
<dbReference type="PATRIC" id="fig|2746.7.peg.690"/>
<feature type="domain" description="V-ATPase proteolipid subunit C-like" evidence="6">
    <location>
        <begin position="320"/>
        <end position="374"/>
    </location>
</feature>
<dbReference type="NCBIfam" id="NF007200">
    <property type="entry name" value="PRK09621.1"/>
    <property type="match status" value="1"/>
</dbReference>
<feature type="transmembrane region" description="Helical" evidence="5">
    <location>
        <begin position="354"/>
        <end position="373"/>
    </location>
</feature>
<evidence type="ECO:0000256" key="5">
    <source>
        <dbReference type="SAM" id="Phobius"/>
    </source>
</evidence>
<dbReference type="InterPro" id="IPR002379">
    <property type="entry name" value="ATPase_proteolipid_c-like_dom"/>
</dbReference>
<gene>
    <name evidence="7" type="ORF">A8U91_00669</name>
</gene>
<reference evidence="7 8" key="1">
    <citation type="submission" date="2016-06" db="EMBL/GenBank/DDBJ databases">
        <title>Genome sequence of halotolerant plant growth promoting strain of Halomonas elongata HEK1 isolated from salterns of Rann of Kutch, Gujarat, India.</title>
        <authorList>
            <person name="Gaba S."/>
            <person name="Singh R.N."/>
            <person name="Abrol S."/>
            <person name="Kaushik R."/>
            <person name="Saxena A.K."/>
        </authorList>
    </citation>
    <scope>NUCLEOTIDE SEQUENCE [LARGE SCALE GENOMIC DNA]</scope>
    <source>
        <strain evidence="7 8">HEK1</strain>
    </source>
</reference>
<dbReference type="EMBL" id="MAJD01000001">
    <property type="protein sequence ID" value="OBX36328.1"/>
    <property type="molecule type" value="Genomic_DNA"/>
</dbReference>
<feature type="transmembrane region" description="Helical" evidence="5">
    <location>
        <begin position="102"/>
        <end position="123"/>
    </location>
</feature>
<feature type="transmembrane region" description="Helical" evidence="5">
    <location>
        <begin position="385"/>
        <end position="404"/>
    </location>
</feature>
<evidence type="ECO:0000259" key="6">
    <source>
        <dbReference type="Pfam" id="PF00137"/>
    </source>
</evidence>
<keyword evidence="4 5" id="KW-0472">Membrane</keyword>
<dbReference type="GO" id="GO:0015078">
    <property type="term" value="F:proton transmembrane transporter activity"/>
    <property type="evidence" value="ECO:0007669"/>
    <property type="project" value="InterPro"/>
</dbReference>
<evidence type="ECO:0000256" key="4">
    <source>
        <dbReference type="ARBA" id="ARBA00023136"/>
    </source>
</evidence>
<feature type="transmembrane region" description="Helical" evidence="5">
    <location>
        <begin position="220"/>
        <end position="239"/>
    </location>
</feature>
<dbReference type="CDD" id="cd18180">
    <property type="entry name" value="ATP-synt_Vo_Ao_c_NTPK_rpt2"/>
    <property type="match status" value="1"/>
</dbReference>
<dbReference type="CDD" id="cd18179">
    <property type="entry name" value="ATP-synt_Vo_Ao_c_NTPK_rpt1"/>
    <property type="match status" value="1"/>
</dbReference>
<evidence type="ECO:0000256" key="2">
    <source>
        <dbReference type="ARBA" id="ARBA00022692"/>
    </source>
</evidence>
<feature type="transmembrane region" description="Helical" evidence="5">
    <location>
        <begin position="165"/>
        <end position="183"/>
    </location>
</feature>
<evidence type="ECO:0000256" key="3">
    <source>
        <dbReference type="ARBA" id="ARBA00022989"/>
    </source>
</evidence>
<proteinExistence type="predicted"/>
<dbReference type="GO" id="GO:0033177">
    <property type="term" value="C:proton-transporting two-sector ATPase complex, proton-transporting domain"/>
    <property type="evidence" value="ECO:0007669"/>
    <property type="project" value="InterPro"/>
</dbReference>
<comment type="subcellular location">
    <subcellularLocation>
        <location evidence="1">Membrane</location>
        <topology evidence="1">Multi-pass membrane protein</topology>
    </subcellularLocation>
</comment>
<keyword evidence="3 5" id="KW-1133">Transmembrane helix</keyword>
<feature type="transmembrane region" description="Helical" evidence="5">
    <location>
        <begin position="251"/>
        <end position="277"/>
    </location>
</feature>